<dbReference type="EMBL" id="JAHQXF010000001">
    <property type="protein sequence ID" value="MBV0923678.1"/>
    <property type="molecule type" value="Genomic_DNA"/>
</dbReference>
<dbReference type="GO" id="GO:0016705">
    <property type="term" value="F:oxidoreductase activity, acting on paired donors, with incorporation or reduction of molecular oxygen"/>
    <property type="evidence" value="ECO:0007669"/>
    <property type="project" value="InterPro"/>
</dbReference>
<gene>
    <name evidence="1" type="ORF">KTS45_05635</name>
</gene>
<dbReference type="Pfam" id="PF24114">
    <property type="entry name" value="DUF7388"/>
    <property type="match status" value="1"/>
</dbReference>
<dbReference type="OrthoDB" id="340945at2157"/>
<accession>A0A8J7YBX6</accession>
<dbReference type="Gene3D" id="3.20.20.30">
    <property type="entry name" value="Luciferase-like domain"/>
    <property type="match status" value="1"/>
</dbReference>
<dbReference type="AlphaFoldDB" id="A0A8J7YBX6"/>
<comment type="caution">
    <text evidence="1">The sequence shown here is derived from an EMBL/GenBank/DDBJ whole genome shotgun (WGS) entry which is preliminary data.</text>
</comment>
<evidence type="ECO:0000313" key="2">
    <source>
        <dbReference type="Proteomes" id="UP000766550"/>
    </source>
</evidence>
<keyword evidence="2" id="KW-1185">Reference proteome</keyword>
<reference evidence="1 2" key="1">
    <citation type="submission" date="2021-06" db="EMBL/GenBank/DDBJ databases">
        <title>New haloarchaea isolates fom saline soil.</title>
        <authorList>
            <person name="Duran-Viseras A."/>
            <person name="Sanchez-Porro C.S."/>
            <person name="Ventosa A."/>
        </authorList>
    </citation>
    <scope>NUCLEOTIDE SEQUENCE [LARGE SCALE GENOMIC DNA]</scope>
    <source>
        <strain evidence="1 2">JCM 183640</strain>
    </source>
</reference>
<proteinExistence type="predicted"/>
<dbReference type="SUPFAM" id="SSF51679">
    <property type="entry name" value="Bacterial luciferase-like"/>
    <property type="match status" value="1"/>
</dbReference>
<evidence type="ECO:0000313" key="1">
    <source>
        <dbReference type="EMBL" id="MBV0923678.1"/>
    </source>
</evidence>
<dbReference type="Proteomes" id="UP000766550">
    <property type="component" value="Unassembled WGS sequence"/>
</dbReference>
<organism evidence="1 2">
    <name type="scientific">Haloarcula limicola</name>
    <dbReference type="NCBI Taxonomy" id="1429915"/>
    <lineage>
        <taxon>Archaea</taxon>
        <taxon>Methanobacteriati</taxon>
        <taxon>Methanobacteriota</taxon>
        <taxon>Stenosarchaea group</taxon>
        <taxon>Halobacteria</taxon>
        <taxon>Halobacteriales</taxon>
        <taxon>Haloarculaceae</taxon>
        <taxon>Haloarcula</taxon>
    </lineage>
</organism>
<dbReference type="InterPro" id="IPR055812">
    <property type="entry name" value="DUF7388"/>
</dbReference>
<dbReference type="RefSeq" id="WP_162316790.1">
    <property type="nucleotide sequence ID" value="NZ_JAHQXF010000001.1"/>
</dbReference>
<protein>
    <submittedName>
        <fullName evidence="1">Luciferase</fullName>
    </submittedName>
</protein>
<dbReference type="InterPro" id="IPR036661">
    <property type="entry name" value="Luciferase-like_sf"/>
</dbReference>
<sequence length="261" mass="26886">MTALSTVTLADAGIDAVALKPAEVDPRAAADLAVETLAVDYEGRAHVPDRETLSALAEDATVRVTTPVRADGYDPLGDDSALAALPDAVERILVAGHSAYLTDAEAERAVAPRLRAAAADAADPWVGTEGVERLALAVGGTQYELLSRSTERDVRALRAAGFDGGVAVYAPFVLAGDPDVVLDAAGAYAARRRPVRRALPDGAPTDSAATGRAREVLEAGVRDYALVGAPEAVADRTDRLREAGVDTVVGYPARGLGPLLG</sequence>
<name>A0A8J7YBX6_9EURY</name>